<evidence type="ECO:0000313" key="14">
    <source>
        <dbReference type="Proteomes" id="UP000243201"/>
    </source>
</evidence>
<dbReference type="EMBL" id="PNGC01000004">
    <property type="protein sequence ID" value="PMB88794.1"/>
    <property type="molecule type" value="Genomic_DNA"/>
</dbReference>
<evidence type="ECO:0000256" key="1">
    <source>
        <dbReference type="ARBA" id="ARBA00004496"/>
    </source>
</evidence>
<keyword evidence="3 9" id="KW-0963">Cytoplasm</keyword>
<keyword evidence="6 9" id="KW-0547">Nucleotide-binding</keyword>
<dbReference type="Pfam" id="PF08245">
    <property type="entry name" value="Mur_ligase_M"/>
    <property type="match status" value="1"/>
</dbReference>
<evidence type="ECO:0000256" key="7">
    <source>
        <dbReference type="ARBA" id="ARBA00022840"/>
    </source>
</evidence>
<accession>A0ABX4UMH3</accession>
<dbReference type="PANTHER" id="PTHR43692:SF1">
    <property type="entry name" value="UDP-N-ACETYLMURAMOYLALANINE--D-GLUTAMATE LIGASE"/>
    <property type="match status" value="1"/>
</dbReference>
<sequence>MGGCNKVTNQNWAGRVICIIGLGSSGRACCEVLSTLGAKVYGIDGQEEAVANCSQDYPHAQFYQGQGDNWEDLLDKIDPSLLVVSPGVPPRHSAFTWAKKHQVELWGEVELAWQIQKTATSRPNTPWLTVTGTNGKTTTVGMTQSILQAAGYEALAVGNVGSPVVLAAAQAKAQVLAVELSSFQLYTISSLSPLAAVCLNIDADHLDWHGSEAAYVAAKARVYERAQKAVLYNQQDSRTLDLTLAADVTEGCRAIGFTTGIPDIYQLGLVENMLIDRAYSANPYKEAVALVGMGDFHYYHGEPGITVLQDALAAAGLTRALGVAPEAVRDGIRSFVPQAHRRAIVGQAAQVTWIDDSKATNTHAAAASLSGMPPASVVWIAGGDTKGQSFDQLVTQIAATLRGVVLIGEDRSALREALAQHAPKVPVVEVSSHDDMMFSVVNEAVALSRPGDKVILAPACASWDQFANYSQRGEAFANAVSRLEG</sequence>
<reference evidence="13 14" key="1">
    <citation type="submission" date="2017-09" db="EMBL/GenBank/DDBJ databases">
        <title>Bacterial strain isolated from the female urinary microbiota.</title>
        <authorList>
            <person name="Thomas-White K."/>
            <person name="Kumar N."/>
            <person name="Forster S."/>
            <person name="Putonti C."/>
            <person name="Lawley T."/>
            <person name="Wolfe A.J."/>
        </authorList>
    </citation>
    <scope>NUCLEOTIDE SEQUENCE [LARGE SCALE GENOMIC DNA]</scope>
    <source>
        <strain evidence="13 14">UMB0744</strain>
    </source>
</reference>
<dbReference type="Gene3D" id="3.90.190.20">
    <property type="entry name" value="Mur ligase, C-terminal domain"/>
    <property type="match status" value="1"/>
</dbReference>
<comment type="subcellular location">
    <subcellularLocation>
        <location evidence="1 9 10">Cytoplasm</location>
    </subcellularLocation>
</comment>
<comment type="similarity">
    <text evidence="9">Belongs to the MurCDEF family.</text>
</comment>
<dbReference type="SUPFAM" id="SSF51984">
    <property type="entry name" value="MurCD N-terminal domain"/>
    <property type="match status" value="1"/>
</dbReference>
<dbReference type="PANTHER" id="PTHR43692">
    <property type="entry name" value="UDP-N-ACETYLMURAMOYLALANINE--D-GLUTAMATE LIGASE"/>
    <property type="match status" value="1"/>
</dbReference>
<keyword evidence="7 9" id="KW-0067">ATP-binding</keyword>
<keyword evidence="8 9" id="KW-0131">Cell cycle</keyword>
<proteinExistence type="inferred from homology"/>
<dbReference type="Pfam" id="PF02875">
    <property type="entry name" value="Mur_ligase_C"/>
    <property type="match status" value="1"/>
</dbReference>
<dbReference type="InterPro" id="IPR013221">
    <property type="entry name" value="Mur_ligase_cen"/>
</dbReference>
<evidence type="ECO:0000256" key="8">
    <source>
        <dbReference type="ARBA" id="ARBA00023306"/>
    </source>
</evidence>
<dbReference type="InterPro" id="IPR018109">
    <property type="entry name" value="Folylpolyglutamate_synth_CS"/>
</dbReference>
<dbReference type="SUPFAM" id="SSF53623">
    <property type="entry name" value="MurD-like peptide ligases, catalytic domain"/>
    <property type="match status" value="1"/>
</dbReference>
<evidence type="ECO:0000256" key="2">
    <source>
        <dbReference type="ARBA" id="ARBA00004752"/>
    </source>
</evidence>
<evidence type="ECO:0000256" key="10">
    <source>
        <dbReference type="RuleBase" id="RU003664"/>
    </source>
</evidence>
<protein>
    <recommendedName>
        <fullName evidence="9 10">UDP-N-acetylmuramoylalanine--D-glutamate ligase</fullName>
        <ecNumber evidence="9 10">6.3.2.9</ecNumber>
    </recommendedName>
    <alternativeName>
        <fullName evidence="9">D-glutamic acid-adding enzyme</fullName>
    </alternativeName>
    <alternativeName>
        <fullName evidence="9">UDP-N-acetylmuramoyl-L-alanyl-D-glutamate synthetase</fullName>
    </alternativeName>
</protein>
<name>A0ABX4UMH3_9ACTO</name>
<dbReference type="InterPro" id="IPR036615">
    <property type="entry name" value="Mur_ligase_C_dom_sf"/>
</dbReference>
<gene>
    <name evidence="9 13" type="primary">murD</name>
    <name evidence="13" type="ORF">CJ240_08900</name>
</gene>
<comment type="function">
    <text evidence="9 10">Cell wall formation. Catalyzes the addition of glutamate to the nucleotide precursor UDP-N-acetylmuramoyl-L-alanine (UMA).</text>
</comment>
<dbReference type="InterPro" id="IPR004101">
    <property type="entry name" value="Mur_ligase_C"/>
</dbReference>
<dbReference type="HAMAP" id="MF_00639">
    <property type="entry name" value="MurD"/>
    <property type="match status" value="1"/>
</dbReference>
<comment type="pathway">
    <text evidence="2 9 10">Cell wall biogenesis; peptidoglycan biosynthesis.</text>
</comment>
<evidence type="ECO:0000256" key="5">
    <source>
        <dbReference type="ARBA" id="ARBA00022618"/>
    </source>
</evidence>
<dbReference type="Proteomes" id="UP000243201">
    <property type="component" value="Unassembled WGS sequence"/>
</dbReference>
<comment type="caution">
    <text evidence="13">The sequence shown here is derived from an EMBL/GenBank/DDBJ whole genome shotgun (WGS) entry which is preliminary data.</text>
</comment>
<dbReference type="Gene3D" id="3.40.50.720">
    <property type="entry name" value="NAD(P)-binding Rossmann-like Domain"/>
    <property type="match status" value="1"/>
</dbReference>
<keyword evidence="4 9" id="KW-0436">Ligase</keyword>
<dbReference type="InterPro" id="IPR005762">
    <property type="entry name" value="MurD"/>
</dbReference>
<feature type="domain" description="Mur ligase C-terminal" evidence="11">
    <location>
        <begin position="340"/>
        <end position="460"/>
    </location>
</feature>
<dbReference type="NCBIfam" id="TIGR01087">
    <property type="entry name" value="murD"/>
    <property type="match status" value="1"/>
</dbReference>
<evidence type="ECO:0000256" key="4">
    <source>
        <dbReference type="ARBA" id="ARBA00022598"/>
    </source>
</evidence>
<dbReference type="Gene3D" id="3.40.1190.10">
    <property type="entry name" value="Mur-like, catalytic domain"/>
    <property type="match status" value="1"/>
</dbReference>
<keyword evidence="14" id="KW-1185">Reference proteome</keyword>
<evidence type="ECO:0000256" key="6">
    <source>
        <dbReference type="ARBA" id="ARBA00022741"/>
    </source>
</evidence>
<dbReference type="EC" id="6.3.2.9" evidence="9 10"/>
<dbReference type="PROSITE" id="PS01011">
    <property type="entry name" value="FOLYLPOLYGLU_SYNT_1"/>
    <property type="match status" value="1"/>
</dbReference>
<evidence type="ECO:0000259" key="11">
    <source>
        <dbReference type="Pfam" id="PF02875"/>
    </source>
</evidence>
<dbReference type="InterPro" id="IPR036565">
    <property type="entry name" value="Mur-like_cat_sf"/>
</dbReference>
<evidence type="ECO:0000259" key="12">
    <source>
        <dbReference type="Pfam" id="PF08245"/>
    </source>
</evidence>
<dbReference type="SUPFAM" id="SSF53244">
    <property type="entry name" value="MurD-like peptide ligases, peptide-binding domain"/>
    <property type="match status" value="1"/>
</dbReference>
<keyword evidence="9 10" id="KW-0133">Cell shape</keyword>
<keyword evidence="9 10" id="KW-0573">Peptidoglycan synthesis</keyword>
<keyword evidence="9 10" id="KW-0961">Cell wall biogenesis/degradation</keyword>
<keyword evidence="5 9" id="KW-0132">Cell division</keyword>
<evidence type="ECO:0000313" key="13">
    <source>
        <dbReference type="EMBL" id="PMB88794.1"/>
    </source>
</evidence>
<feature type="domain" description="Mur ligase central" evidence="12">
    <location>
        <begin position="130"/>
        <end position="239"/>
    </location>
</feature>
<comment type="catalytic activity">
    <reaction evidence="9 10">
        <text>UDP-N-acetyl-alpha-D-muramoyl-L-alanine + D-glutamate + ATP = UDP-N-acetyl-alpha-D-muramoyl-L-alanyl-D-glutamate + ADP + phosphate + H(+)</text>
        <dbReference type="Rhea" id="RHEA:16429"/>
        <dbReference type="ChEBI" id="CHEBI:15378"/>
        <dbReference type="ChEBI" id="CHEBI:29986"/>
        <dbReference type="ChEBI" id="CHEBI:30616"/>
        <dbReference type="ChEBI" id="CHEBI:43474"/>
        <dbReference type="ChEBI" id="CHEBI:83898"/>
        <dbReference type="ChEBI" id="CHEBI:83900"/>
        <dbReference type="ChEBI" id="CHEBI:456216"/>
        <dbReference type="EC" id="6.3.2.9"/>
    </reaction>
</comment>
<evidence type="ECO:0000256" key="3">
    <source>
        <dbReference type="ARBA" id="ARBA00022490"/>
    </source>
</evidence>
<feature type="binding site" evidence="9">
    <location>
        <begin position="132"/>
        <end position="138"/>
    </location>
    <ligand>
        <name>ATP</name>
        <dbReference type="ChEBI" id="CHEBI:30616"/>
    </ligand>
</feature>
<evidence type="ECO:0000256" key="9">
    <source>
        <dbReference type="HAMAP-Rule" id="MF_00639"/>
    </source>
</evidence>
<dbReference type="GO" id="GO:0016874">
    <property type="term" value="F:ligase activity"/>
    <property type="evidence" value="ECO:0007669"/>
    <property type="project" value="UniProtKB-KW"/>
</dbReference>
<organism evidence="13 14">
    <name type="scientific">Varibaculum cambriense</name>
    <dbReference type="NCBI Taxonomy" id="184870"/>
    <lineage>
        <taxon>Bacteria</taxon>
        <taxon>Bacillati</taxon>
        <taxon>Actinomycetota</taxon>
        <taxon>Actinomycetes</taxon>
        <taxon>Actinomycetales</taxon>
        <taxon>Actinomycetaceae</taxon>
        <taxon>Varibaculum</taxon>
    </lineage>
</organism>